<dbReference type="PANTHER" id="PTHR23523:SF2">
    <property type="entry name" value="2-NITROIMIDAZOLE TRANSPORTER"/>
    <property type="match status" value="1"/>
</dbReference>
<dbReference type="PANTHER" id="PTHR23523">
    <property type="match status" value="1"/>
</dbReference>
<reference evidence="2 3" key="1">
    <citation type="submission" date="2018-08" db="EMBL/GenBank/DDBJ databases">
        <title>Genome Sequence of Clavibacter michiganensis Subspecies type strains, and the Atypical Peach-Colored Strains Isolated from Tomato.</title>
        <authorList>
            <person name="Osdaghi E."/>
            <person name="Portier P."/>
            <person name="Briand M."/>
            <person name="Jacques M.-A."/>
        </authorList>
    </citation>
    <scope>NUCLEOTIDE SEQUENCE [LARGE SCALE GENOMIC DNA]</scope>
    <source>
        <strain evidence="2 3">CFBP 7493</strain>
    </source>
</reference>
<dbReference type="InterPro" id="IPR052524">
    <property type="entry name" value="MFS_Cyanate_Porter"/>
</dbReference>
<keyword evidence="1" id="KW-0812">Transmembrane</keyword>
<feature type="non-terminal residue" evidence="2">
    <location>
        <position position="82"/>
    </location>
</feature>
<dbReference type="EMBL" id="QWEC01000568">
    <property type="protein sequence ID" value="RII90996.1"/>
    <property type="molecule type" value="Genomic_DNA"/>
</dbReference>
<protein>
    <submittedName>
        <fullName evidence="2">MFS transporter</fullName>
    </submittedName>
</protein>
<feature type="transmembrane region" description="Helical" evidence="1">
    <location>
        <begin position="50"/>
        <end position="73"/>
    </location>
</feature>
<keyword evidence="1" id="KW-1133">Transmembrane helix</keyword>
<dbReference type="InterPro" id="IPR036259">
    <property type="entry name" value="MFS_trans_sf"/>
</dbReference>
<accession>A0A399NDS8</accession>
<proteinExistence type="predicted"/>
<evidence type="ECO:0000313" key="3">
    <source>
        <dbReference type="Proteomes" id="UP000266298"/>
    </source>
</evidence>
<comment type="caution">
    <text evidence="2">The sequence shown here is derived from an EMBL/GenBank/DDBJ whole genome shotgun (WGS) entry which is preliminary data.</text>
</comment>
<feature type="transmembrane region" description="Helical" evidence="1">
    <location>
        <begin position="12"/>
        <end position="38"/>
    </location>
</feature>
<keyword evidence="1" id="KW-0472">Membrane</keyword>
<dbReference type="SUPFAM" id="SSF103473">
    <property type="entry name" value="MFS general substrate transporter"/>
    <property type="match status" value="1"/>
</dbReference>
<dbReference type="AlphaFoldDB" id="A0A399NDS8"/>
<dbReference type="Proteomes" id="UP000266298">
    <property type="component" value="Unassembled WGS sequence"/>
</dbReference>
<organism evidence="2 3">
    <name type="scientific">Clavibacter michiganensis</name>
    <dbReference type="NCBI Taxonomy" id="28447"/>
    <lineage>
        <taxon>Bacteria</taxon>
        <taxon>Bacillati</taxon>
        <taxon>Actinomycetota</taxon>
        <taxon>Actinomycetes</taxon>
        <taxon>Micrococcales</taxon>
        <taxon>Microbacteriaceae</taxon>
        <taxon>Clavibacter</taxon>
    </lineage>
</organism>
<evidence type="ECO:0000313" key="2">
    <source>
        <dbReference type="EMBL" id="RII90996.1"/>
    </source>
</evidence>
<evidence type="ECO:0000256" key="1">
    <source>
        <dbReference type="SAM" id="Phobius"/>
    </source>
</evidence>
<name>A0A399NDS8_9MICO</name>
<sequence>MVTTTPAAPRAGALLALVGIVLVALNLRTAVAVFSPIVDEIGRDVPLDSVSIGVLGAMPPVCFALFGLLAPAISRRLGLELT</sequence>
<gene>
    <name evidence="2" type="ORF">DZF96_16980</name>
</gene>